<protein>
    <recommendedName>
        <fullName evidence="2">General stress protein</fullName>
    </recommendedName>
</protein>
<evidence type="ECO:0008006" key="2">
    <source>
        <dbReference type="Google" id="ProtNLM"/>
    </source>
</evidence>
<gene>
    <name evidence="1" type="ORF">AVDCRST_MAG68-1265</name>
</gene>
<dbReference type="NCBIfam" id="TIGR04019">
    <property type="entry name" value="B_thiol_YtxJ"/>
    <property type="match status" value="1"/>
</dbReference>
<dbReference type="InterPro" id="IPR036249">
    <property type="entry name" value="Thioredoxin-like_sf"/>
</dbReference>
<dbReference type="Gene3D" id="3.40.30.10">
    <property type="entry name" value="Glutaredoxin"/>
    <property type="match status" value="1"/>
</dbReference>
<accession>A0A6J4KR47</accession>
<dbReference type="SUPFAM" id="SSF52833">
    <property type="entry name" value="Thioredoxin-like"/>
    <property type="match status" value="1"/>
</dbReference>
<evidence type="ECO:0000313" key="1">
    <source>
        <dbReference type="EMBL" id="CAA9311670.1"/>
    </source>
</evidence>
<dbReference type="EMBL" id="CADCTW010000073">
    <property type="protein sequence ID" value="CAA9311670.1"/>
    <property type="molecule type" value="Genomic_DNA"/>
</dbReference>
<dbReference type="InterPro" id="IPR022551">
    <property type="entry name" value="BrxC"/>
</dbReference>
<proteinExistence type="predicted"/>
<dbReference type="Pfam" id="PF11009">
    <property type="entry name" value="BrxC"/>
    <property type="match status" value="1"/>
</dbReference>
<sequence>MQDVTDTQALEQLFGAEEAILFKHNTTCPISAMAHEQMESFEQRHPEAPVHLIDIHASRDLSDSIEERTGITHESPQVILLRGGKPVFHESRMEIRAEDLEQHLGRA</sequence>
<dbReference type="AlphaFoldDB" id="A0A6J4KR47"/>
<name>A0A6J4KR47_9BACT</name>
<reference evidence="1" key="1">
    <citation type="submission" date="2020-02" db="EMBL/GenBank/DDBJ databases">
        <authorList>
            <person name="Meier V. D."/>
        </authorList>
    </citation>
    <scope>NUCLEOTIDE SEQUENCE</scope>
    <source>
        <strain evidence="1">AVDCRST_MAG68</strain>
    </source>
</reference>
<organism evidence="1">
    <name type="scientific">uncultured Gemmatimonadota bacterium</name>
    <dbReference type="NCBI Taxonomy" id="203437"/>
    <lineage>
        <taxon>Bacteria</taxon>
        <taxon>Pseudomonadati</taxon>
        <taxon>Gemmatimonadota</taxon>
        <taxon>environmental samples</taxon>
    </lineage>
</organism>